<feature type="compositionally biased region" description="Basic residues" evidence="1">
    <location>
        <begin position="18"/>
        <end position="27"/>
    </location>
</feature>
<dbReference type="EMBL" id="CAJVPK010001329">
    <property type="protein sequence ID" value="CAG8582180.1"/>
    <property type="molecule type" value="Genomic_DNA"/>
</dbReference>
<reference evidence="2" key="1">
    <citation type="submission" date="2021-06" db="EMBL/GenBank/DDBJ databases">
        <authorList>
            <person name="Kallberg Y."/>
            <person name="Tangrot J."/>
            <person name="Rosling A."/>
        </authorList>
    </citation>
    <scope>NUCLEOTIDE SEQUENCE</scope>
    <source>
        <strain evidence="2">AZ414A</strain>
    </source>
</reference>
<protein>
    <submittedName>
        <fullName evidence="2">11913_t:CDS:1</fullName>
    </submittedName>
</protein>
<comment type="caution">
    <text evidence="2">The sequence shown here is derived from an EMBL/GenBank/DDBJ whole genome shotgun (WGS) entry which is preliminary data.</text>
</comment>
<feature type="compositionally biased region" description="Low complexity" evidence="1">
    <location>
        <begin position="1"/>
        <end position="17"/>
    </location>
</feature>
<evidence type="ECO:0000313" key="3">
    <source>
        <dbReference type="Proteomes" id="UP000789706"/>
    </source>
</evidence>
<dbReference type="OrthoDB" id="2372052at2759"/>
<dbReference type="Proteomes" id="UP000789706">
    <property type="component" value="Unassembled WGS sequence"/>
</dbReference>
<name>A0A9N9BV58_9GLOM</name>
<dbReference type="AlphaFoldDB" id="A0A9N9BV58"/>
<feature type="compositionally biased region" description="Low complexity" evidence="1">
    <location>
        <begin position="28"/>
        <end position="37"/>
    </location>
</feature>
<evidence type="ECO:0000256" key="1">
    <source>
        <dbReference type="SAM" id="MobiDB-lite"/>
    </source>
</evidence>
<feature type="compositionally biased region" description="Basic residues" evidence="1">
    <location>
        <begin position="151"/>
        <end position="164"/>
    </location>
</feature>
<gene>
    <name evidence="2" type="ORF">DEBURN_LOCUS8628</name>
</gene>
<proteinExistence type="predicted"/>
<evidence type="ECO:0000313" key="2">
    <source>
        <dbReference type="EMBL" id="CAG8582180.1"/>
    </source>
</evidence>
<feature type="region of interest" description="Disordered" evidence="1">
    <location>
        <begin position="130"/>
        <end position="183"/>
    </location>
</feature>
<sequence length="899" mass="103957">MKSNKNNKNNKNKQTQTNKRKSTKKPTRSTTAKSSSRVENEQQVGCPKNGSVIDGIIDICVHNNEEYALVTYADKNFDPKWHPTRNLINADHLVEEYRRIEESAARRAAQRNHQEDELSSAHRRLQAQKQEIFGPNKFLTDDLDDQESPKPRKSPKKRCQKRGKSLIVNTSERKKTKLTNNNNKSFVSIQVTTDKQTTPTSLKSKSPTNAIRKNFSDIIVEIKKEPGIDDLPENLFQSSLERGSYSKKKNTYDEQFGLLNNEENESSSFKPSLDTWQNKPKRFKAVHYPSNSLKFNSDIPDVPVKLEEEDDDKFMFTHKITKNQNKFRVLTNKQNQEQRGHMESISEQNVTSIQSELGLVSSKISFDFSTGLEVTTSQQTKSVNLNDDTKQIQPLMEKSNELYQKQLKKQPERKPDLKIISTNLSFDTNSITNLNRNDITTQSSINESHVSLKSEPPQTPNGATQWVGVLLKGNSHYVHISRNVIVKPMGVRCKDTSTLEMISAHRELQLKFMLPQAYAEKLVDADDPFKYPMFSMNALEGHLMSKKNIEDENTLMKWNEITGVIWLDNKGEMCWLVFPNSQRTCTTLAISPRPQEKFIIITKRFSLKDQTFQTLTQLPPVDQLQSPMGSRYFNFNNKISYTTQLVIQSNDYYALPQICKNYSNFAIFGPKENFEVKEMIDACKDLGGNYVQEFLGDDIKLYDINLVLIHVQFLNQINYIPRLIELKRKSYCKFHLFGWDLSSPNPINLEEYFPNGCIVTITPKLLLSWGGDQHTIKGGEWYIKIHPLLRNYLEHTFNKYQNQDADEALSYLEDHFRKKSFTFFDNEELNFLQGSVCDESPFINKLHYMMTRYHNLHTKDLRHVIVIQDESEVDILCLPIQGVERMTLPEFQTIFGPPK</sequence>
<organism evidence="2 3">
    <name type="scientific">Diversispora eburnea</name>
    <dbReference type="NCBI Taxonomy" id="1213867"/>
    <lineage>
        <taxon>Eukaryota</taxon>
        <taxon>Fungi</taxon>
        <taxon>Fungi incertae sedis</taxon>
        <taxon>Mucoromycota</taxon>
        <taxon>Glomeromycotina</taxon>
        <taxon>Glomeromycetes</taxon>
        <taxon>Diversisporales</taxon>
        <taxon>Diversisporaceae</taxon>
        <taxon>Diversispora</taxon>
    </lineage>
</organism>
<feature type="region of interest" description="Disordered" evidence="1">
    <location>
        <begin position="1"/>
        <end position="48"/>
    </location>
</feature>
<accession>A0A9N9BV58</accession>
<keyword evidence="3" id="KW-1185">Reference proteome</keyword>